<proteinExistence type="predicted"/>
<dbReference type="InterPro" id="IPR011330">
    <property type="entry name" value="Glyco_hydro/deAcase_b/a-brl"/>
</dbReference>
<dbReference type="PANTHER" id="PTHR10587:SF98">
    <property type="entry name" value="CHITIN DEACETYLASE"/>
    <property type="match status" value="1"/>
</dbReference>
<dbReference type="SUPFAM" id="SSF88713">
    <property type="entry name" value="Glycoside hydrolase/deacetylase"/>
    <property type="match status" value="1"/>
</dbReference>
<reference evidence="3" key="1">
    <citation type="submission" date="2014-09" db="EMBL/GenBank/DDBJ databases">
        <title>Draft genome sequence of an oleaginous Mucoromycotina fungus Mucor ambiguus NBRC6742.</title>
        <authorList>
            <person name="Takeda I."/>
            <person name="Yamane N."/>
            <person name="Morita T."/>
            <person name="Tamano K."/>
            <person name="Machida M."/>
            <person name="Baker S."/>
            <person name="Koike H."/>
        </authorList>
    </citation>
    <scope>NUCLEOTIDE SEQUENCE</scope>
    <source>
        <strain evidence="3">NBRC 6742</strain>
    </source>
</reference>
<name>A0A0C9MJT4_9FUNG</name>
<evidence type="ECO:0000313" key="3">
    <source>
        <dbReference type="EMBL" id="GAN03417.1"/>
    </source>
</evidence>
<dbReference type="PANTHER" id="PTHR10587">
    <property type="entry name" value="GLYCOSYL TRANSFERASE-RELATED"/>
    <property type="match status" value="1"/>
</dbReference>
<keyword evidence="1" id="KW-0732">Signal</keyword>
<dbReference type="Pfam" id="PF01522">
    <property type="entry name" value="Polysacc_deac_1"/>
    <property type="match status" value="1"/>
</dbReference>
<dbReference type="Proteomes" id="UP000053815">
    <property type="component" value="Unassembled WGS sequence"/>
</dbReference>
<dbReference type="CDD" id="cd10952">
    <property type="entry name" value="CE4_MrCDA_like"/>
    <property type="match status" value="1"/>
</dbReference>
<gene>
    <name evidence="3" type="ORF">MAM1_0040c02870</name>
</gene>
<dbReference type="GO" id="GO:0009272">
    <property type="term" value="P:fungal-type cell wall biogenesis"/>
    <property type="evidence" value="ECO:0007669"/>
    <property type="project" value="UniProtKB-ARBA"/>
</dbReference>
<dbReference type="GO" id="GO:0016020">
    <property type="term" value="C:membrane"/>
    <property type="evidence" value="ECO:0007669"/>
    <property type="project" value="TreeGrafter"/>
</dbReference>
<dbReference type="EMBL" id="DF836329">
    <property type="protein sequence ID" value="GAN03417.1"/>
    <property type="molecule type" value="Genomic_DNA"/>
</dbReference>
<keyword evidence="4" id="KW-1185">Reference proteome</keyword>
<evidence type="ECO:0000256" key="1">
    <source>
        <dbReference type="SAM" id="SignalP"/>
    </source>
</evidence>
<organism evidence="3">
    <name type="scientific">Mucor ambiguus</name>
    <dbReference type="NCBI Taxonomy" id="91626"/>
    <lineage>
        <taxon>Eukaryota</taxon>
        <taxon>Fungi</taxon>
        <taxon>Fungi incertae sedis</taxon>
        <taxon>Mucoromycota</taxon>
        <taxon>Mucoromycotina</taxon>
        <taxon>Mucoromycetes</taxon>
        <taxon>Mucorales</taxon>
        <taxon>Mucorineae</taxon>
        <taxon>Mucoraceae</taxon>
        <taxon>Mucor</taxon>
    </lineage>
</organism>
<sequence>MYITGFGALLLATGTFVSAATTTSSTTKKATSTTASILAVESPTWLPDFPTPQGVNSGYPTGKLNTSSTLSEETLDLSKYPEPWSSPDTTHAEIKAVIAAIDWSKVPKAPVRKSTSAGDIDMSGYDDSKDDYCWWSSTNCVKPKATYLPEDVSYCPNVGDWGLNYDDGPYNLAGEKDLDKWAEPELYNFLAKTNDQKATLFYIGSNVATYPEAAKRALNNGHVLCVHTWSHPQMTTQSNEKVVAELYWTLRAIKEATGITTKCWRPPYGDVDDRVRGIAHQMGLQTILWDRDTNDWDMPGEGGGKLAPKTVDGYFKGWVDQYKSGKDNDHGHIILEHELNNSTVNMTEHWLPQLQETFNVVTIQQCMNISSPYWEQNWQYPTEANPLVNNTTAANVTTASNTTTSSVIPSSSSVVAAATTSTAPTSAASSSDAAESTNINLAANSESTQSGASSLKASSFLVAIAAAAYFF</sequence>
<dbReference type="InterPro" id="IPR002509">
    <property type="entry name" value="NODB_dom"/>
</dbReference>
<dbReference type="PROSITE" id="PS51677">
    <property type="entry name" value="NODB"/>
    <property type="match status" value="1"/>
</dbReference>
<dbReference type="GO" id="GO:0005975">
    <property type="term" value="P:carbohydrate metabolic process"/>
    <property type="evidence" value="ECO:0007669"/>
    <property type="project" value="InterPro"/>
</dbReference>
<accession>A0A0C9MJT4</accession>
<dbReference type="InterPro" id="IPR050248">
    <property type="entry name" value="Polysacc_deacetylase_ArnD"/>
</dbReference>
<feature type="domain" description="NodB homology" evidence="2">
    <location>
        <begin position="159"/>
        <end position="363"/>
    </location>
</feature>
<feature type="chain" id="PRO_5002215403" evidence="1">
    <location>
        <begin position="20"/>
        <end position="471"/>
    </location>
</feature>
<evidence type="ECO:0000313" key="4">
    <source>
        <dbReference type="Proteomes" id="UP000053815"/>
    </source>
</evidence>
<dbReference type="GO" id="GO:0004099">
    <property type="term" value="F:chitin deacetylase activity"/>
    <property type="evidence" value="ECO:0007669"/>
    <property type="project" value="TreeGrafter"/>
</dbReference>
<feature type="signal peptide" evidence="1">
    <location>
        <begin position="1"/>
        <end position="19"/>
    </location>
</feature>
<dbReference type="AlphaFoldDB" id="A0A0C9MJT4"/>
<dbReference type="Gene3D" id="3.20.20.370">
    <property type="entry name" value="Glycoside hydrolase/deacetylase"/>
    <property type="match status" value="1"/>
</dbReference>
<evidence type="ECO:0000259" key="2">
    <source>
        <dbReference type="PROSITE" id="PS51677"/>
    </source>
</evidence>
<dbReference type="OrthoDB" id="407355at2759"/>
<protein>
    <submittedName>
        <fullName evidence="3">Family 4 carbohydrate esterase</fullName>
    </submittedName>
</protein>